<dbReference type="CDD" id="cd15457">
    <property type="entry name" value="NADAR"/>
    <property type="match status" value="1"/>
</dbReference>
<dbReference type="InterPro" id="IPR037238">
    <property type="entry name" value="YbiA-like_sf"/>
</dbReference>
<feature type="domain" description="NADAR" evidence="3">
    <location>
        <begin position="4"/>
        <end position="143"/>
    </location>
</feature>
<evidence type="ECO:0000256" key="1">
    <source>
        <dbReference type="ARBA" id="ARBA00000022"/>
    </source>
</evidence>
<evidence type="ECO:0000313" key="4">
    <source>
        <dbReference type="EMBL" id="HGF99600.1"/>
    </source>
</evidence>
<evidence type="ECO:0000256" key="2">
    <source>
        <dbReference type="ARBA" id="ARBA00000751"/>
    </source>
</evidence>
<evidence type="ECO:0000259" key="3">
    <source>
        <dbReference type="Pfam" id="PF08719"/>
    </source>
</evidence>
<gene>
    <name evidence="4" type="ORF">ENR15_02755</name>
</gene>
<name>A0A7C3ZJW7_9CYAN</name>
<sequence length="146" mass="16623">MTIYFYTTKSEYGCFSNFSSHGFELNGAYWPTSEHYFQAQKFAGTPHEEAVRMAPTAKQAAKMGRDRKRPLRSDWEKVKDEIMKQGVLCKFQTHADIREILLATGDEELVENSPIDYYWGCGADGSGKNKLGIVLMAVREILRQGE</sequence>
<dbReference type="SUPFAM" id="SSF143990">
    <property type="entry name" value="YbiA-like"/>
    <property type="match status" value="1"/>
</dbReference>
<proteinExistence type="predicted"/>
<dbReference type="Gene3D" id="1.10.357.40">
    <property type="entry name" value="YbiA-like"/>
    <property type="match status" value="1"/>
</dbReference>
<dbReference type="AlphaFoldDB" id="A0A7C3ZJW7"/>
<dbReference type="Pfam" id="PF08719">
    <property type="entry name" value="NADAR"/>
    <property type="match status" value="1"/>
</dbReference>
<organism evidence="4">
    <name type="scientific">Planktothricoides sp. SpSt-374</name>
    <dbReference type="NCBI Taxonomy" id="2282167"/>
    <lineage>
        <taxon>Bacteria</taxon>
        <taxon>Bacillati</taxon>
        <taxon>Cyanobacteriota</taxon>
        <taxon>Cyanophyceae</taxon>
        <taxon>Oscillatoriophycideae</taxon>
        <taxon>Oscillatoriales</taxon>
        <taxon>Oscillatoriaceae</taxon>
        <taxon>Planktothricoides</taxon>
    </lineage>
</organism>
<comment type="catalytic activity">
    <reaction evidence="1">
        <text>5-amino-6-(5-phospho-D-ribosylamino)uracil + H2O = 5,6-diaminouracil + D-ribose 5-phosphate</text>
        <dbReference type="Rhea" id="RHEA:55020"/>
        <dbReference type="ChEBI" id="CHEBI:15377"/>
        <dbReference type="ChEBI" id="CHEBI:46252"/>
        <dbReference type="ChEBI" id="CHEBI:58453"/>
        <dbReference type="ChEBI" id="CHEBI:78346"/>
    </reaction>
</comment>
<dbReference type="NCBIfam" id="TIGR02464">
    <property type="entry name" value="ribofla_fusion"/>
    <property type="match status" value="1"/>
</dbReference>
<dbReference type="EMBL" id="DSPX01000024">
    <property type="protein sequence ID" value="HGF99600.1"/>
    <property type="molecule type" value="Genomic_DNA"/>
</dbReference>
<comment type="caution">
    <text evidence="4">The sequence shown here is derived from an EMBL/GenBank/DDBJ whole genome shotgun (WGS) entry which is preliminary data.</text>
</comment>
<protein>
    <submittedName>
        <fullName evidence="4">NADAR family protein</fullName>
    </submittedName>
</protein>
<comment type="catalytic activity">
    <reaction evidence="2">
        <text>2,5-diamino-6-hydroxy-4-(5-phosphoribosylamino)-pyrimidine + H2O = 2,5,6-triamino-4-hydroxypyrimidine + D-ribose 5-phosphate</text>
        <dbReference type="Rhea" id="RHEA:23436"/>
        <dbReference type="ChEBI" id="CHEBI:15377"/>
        <dbReference type="ChEBI" id="CHEBI:58614"/>
        <dbReference type="ChEBI" id="CHEBI:78346"/>
        <dbReference type="ChEBI" id="CHEBI:137796"/>
    </reaction>
</comment>
<accession>A0A7C3ZJW7</accession>
<dbReference type="InterPro" id="IPR012816">
    <property type="entry name" value="NADAR"/>
</dbReference>
<reference evidence="4" key="1">
    <citation type="journal article" date="2020" name="mSystems">
        <title>Genome- and Community-Level Interaction Insights into Carbon Utilization and Element Cycling Functions of Hydrothermarchaeota in Hydrothermal Sediment.</title>
        <authorList>
            <person name="Zhou Z."/>
            <person name="Liu Y."/>
            <person name="Xu W."/>
            <person name="Pan J."/>
            <person name="Luo Z.H."/>
            <person name="Li M."/>
        </authorList>
    </citation>
    <scope>NUCLEOTIDE SEQUENCE [LARGE SCALE GENOMIC DNA]</scope>
    <source>
        <strain evidence="4">SpSt-374</strain>
    </source>
</reference>